<dbReference type="Gene3D" id="3.40.1190.20">
    <property type="match status" value="1"/>
</dbReference>
<dbReference type="Proteomes" id="UP000823638">
    <property type="component" value="Unassembled WGS sequence"/>
</dbReference>
<accession>A0A9D9N235</accession>
<dbReference type="EMBL" id="JADIMM010000054">
    <property type="protein sequence ID" value="MBO8457353.1"/>
    <property type="molecule type" value="Genomic_DNA"/>
</dbReference>
<evidence type="ECO:0000313" key="5">
    <source>
        <dbReference type="EMBL" id="MBO8457353.1"/>
    </source>
</evidence>
<organism evidence="5 6">
    <name type="scientific">Candidatus Gallitreponema excrementavium</name>
    <dbReference type="NCBI Taxonomy" id="2840840"/>
    <lineage>
        <taxon>Bacteria</taxon>
        <taxon>Pseudomonadati</taxon>
        <taxon>Spirochaetota</taxon>
        <taxon>Spirochaetia</taxon>
        <taxon>Spirochaetales</taxon>
        <taxon>Candidatus Gallitreponema</taxon>
    </lineage>
</organism>
<evidence type="ECO:0000256" key="1">
    <source>
        <dbReference type="ARBA" id="ARBA00010688"/>
    </source>
</evidence>
<feature type="domain" description="Carbohydrate kinase PfkB" evidence="4">
    <location>
        <begin position="5"/>
        <end position="317"/>
    </location>
</feature>
<evidence type="ECO:0000256" key="3">
    <source>
        <dbReference type="ARBA" id="ARBA00022777"/>
    </source>
</evidence>
<dbReference type="SUPFAM" id="SSF53613">
    <property type="entry name" value="Ribokinase-like"/>
    <property type="match status" value="1"/>
</dbReference>
<dbReference type="GO" id="GO:0016301">
    <property type="term" value="F:kinase activity"/>
    <property type="evidence" value="ECO:0007669"/>
    <property type="project" value="UniProtKB-KW"/>
</dbReference>
<dbReference type="PANTHER" id="PTHR43320:SF2">
    <property type="entry name" value="2-DEHYDRO-3-DEOXYGLUCONOKINASE_2-DEHYDRO-3-DEOXYGALACTONOKINASE"/>
    <property type="match status" value="1"/>
</dbReference>
<sequence>MDSISVLFLGELMLRLSPENGKRLLQFPTLEVSFGGAEANSAVLLSRLGCRTEFISAFPGNEFGEAALRELRANNVGTRFCLKKDGRMGIYFLEKGGDQRPSKVIYDRENSSASKITPGDFNWPEIFRESGAGWLYVTGITPAISSSAKETVFSALEAAKKAGLKILIDLNFRKKLWNYGEKASQVMPRIASYGDILIANEEDIQKSLGITTDRTGEVSSNLDETGYVELIKKTREQYPGAELIAITLRESFSADRNRWSAVVSAGKELIVSRKHVMEDITDRIGAGDAFGAALLYAYCTMDDIKEIVEFSVAAAVLKHSVWGDFPLISLEEIKALAKGNESGRVQR</sequence>
<dbReference type="InterPro" id="IPR052700">
    <property type="entry name" value="Carb_kinase_PfkB-like"/>
</dbReference>
<name>A0A9D9N235_9SPIR</name>
<evidence type="ECO:0000313" key="6">
    <source>
        <dbReference type="Proteomes" id="UP000823638"/>
    </source>
</evidence>
<proteinExistence type="inferred from homology"/>
<evidence type="ECO:0000259" key="4">
    <source>
        <dbReference type="Pfam" id="PF00294"/>
    </source>
</evidence>
<comment type="similarity">
    <text evidence="1">Belongs to the carbohydrate kinase PfkB family.</text>
</comment>
<keyword evidence="3 5" id="KW-0418">Kinase</keyword>
<dbReference type="InterPro" id="IPR011611">
    <property type="entry name" value="PfkB_dom"/>
</dbReference>
<dbReference type="CDD" id="cd01166">
    <property type="entry name" value="KdgK"/>
    <property type="match status" value="1"/>
</dbReference>
<gene>
    <name evidence="5" type="ORF">IAA81_03895</name>
</gene>
<keyword evidence="2" id="KW-0808">Transferase</keyword>
<reference evidence="5" key="2">
    <citation type="journal article" date="2021" name="PeerJ">
        <title>Extensive microbial diversity within the chicken gut microbiome revealed by metagenomics and culture.</title>
        <authorList>
            <person name="Gilroy R."/>
            <person name="Ravi A."/>
            <person name="Getino M."/>
            <person name="Pursley I."/>
            <person name="Horton D.L."/>
            <person name="Alikhan N.F."/>
            <person name="Baker D."/>
            <person name="Gharbi K."/>
            <person name="Hall N."/>
            <person name="Watson M."/>
            <person name="Adriaenssens E.M."/>
            <person name="Foster-Nyarko E."/>
            <person name="Jarju S."/>
            <person name="Secka A."/>
            <person name="Antonio M."/>
            <person name="Oren A."/>
            <person name="Chaudhuri R.R."/>
            <person name="La Ragione R."/>
            <person name="Hildebrand F."/>
            <person name="Pallen M.J."/>
        </authorList>
    </citation>
    <scope>NUCLEOTIDE SEQUENCE</scope>
    <source>
        <strain evidence="5">10532</strain>
    </source>
</reference>
<comment type="caution">
    <text evidence="5">The sequence shown here is derived from an EMBL/GenBank/DDBJ whole genome shotgun (WGS) entry which is preliminary data.</text>
</comment>
<dbReference type="Pfam" id="PF00294">
    <property type="entry name" value="PfkB"/>
    <property type="match status" value="1"/>
</dbReference>
<evidence type="ECO:0000256" key="2">
    <source>
        <dbReference type="ARBA" id="ARBA00022679"/>
    </source>
</evidence>
<dbReference type="AlphaFoldDB" id="A0A9D9N235"/>
<protein>
    <submittedName>
        <fullName evidence="5">Sugar kinase</fullName>
    </submittedName>
</protein>
<reference evidence="5" key="1">
    <citation type="submission" date="2020-10" db="EMBL/GenBank/DDBJ databases">
        <authorList>
            <person name="Gilroy R."/>
        </authorList>
    </citation>
    <scope>NUCLEOTIDE SEQUENCE</scope>
    <source>
        <strain evidence="5">10532</strain>
    </source>
</reference>
<dbReference type="PANTHER" id="PTHR43320">
    <property type="entry name" value="SUGAR KINASE"/>
    <property type="match status" value="1"/>
</dbReference>
<dbReference type="InterPro" id="IPR029056">
    <property type="entry name" value="Ribokinase-like"/>
</dbReference>